<dbReference type="GO" id="GO:0015562">
    <property type="term" value="F:efflux transmembrane transporter activity"/>
    <property type="evidence" value="ECO:0007669"/>
    <property type="project" value="InterPro"/>
</dbReference>
<dbReference type="PANTHER" id="PTHR30026:SF22">
    <property type="entry name" value="OUTER MEMBRANE EFFLUX PROTEIN"/>
    <property type="match status" value="1"/>
</dbReference>
<dbReference type="AlphaFoldDB" id="A0A1H1QSN5"/>
<proteinExistence type="inferred from homology"/>
<dbReference type="Pfam" id="PF02321">
    <property type="entry name" value="OEP"/>
    <property type="match status" value="2"/>
</dbReference>
<evidence type="ECO:0000313" key="8">
    <source>
        <dbReference type="EMBL" id="SDS26488.1"/>
    </source>
</evidence>
<evidence type="ECO:0000256" key="2">
    <source>
        <dbReference type="ARBA" id="ARBA00007613"/>
    </source>
</evidence>
<evidence type="ECO:0000256" key="6">
    <source>
        <dbReference type="ARBA" id="ARBA00023136"/>
    </source>
</evidence>
<keyword evidence="5" id="KW-0812">Transmembrane</keyword>
<keyword evidence="6" id="KW-0472">Membrane</keyword>
<dbReference type="Gene3D" id="1.20.1600.10">
    <property type="entry name" value="Outer membrane efflux proteins (OEP)"/>
    <property type="match status" value="1"/>
</dbReference>
<keyword evidence="4" id="KW-1134">Transmembrane beta strand</keyword>
<evidence type="ECO:0000256" key="1">
    <source>
        <dbReference type="ARBA" id="ARBA00004442"/>
    </source>
</evidence>
<dbReference type="EMBL" id="LT629750">
    <property type="protein sequence ID" value="SDS26488.1"/>
    <property type="molecule type" value="Genomic_DNA"/>
</dbReference>
<dbReference type="InterPro" id="IPR010130">
    <property type="entry name" value="T1SS_OMP_TolC"/>
</dbReference>
<gene>
    <name evidence="8" type="ORF">SAMN05444158_1521</name>
</gene>
<comment type="similarity">
    <text evidence="2">Belongs to the outer membrane factor (OMF) (TC 1.B.17) family.</text>
</comment>
<dbReference type="GO" id="GO:1990281">
    <property type="term" value="C:efflux pump complex"/>
    <property type="evidence" value="ECO:0007669"/>
    <property type="project" value="TreeGrafter"/>
</dbReference>
<accession>A0A1H1QSN5</accession>
<keyword evidence="9" id="KW-1185">Reference proteome</keyword>
<dbReference type="NCBIfam" id="TIGR01844">
    <property type="entry name" value="type_I_sec_TolC"/>
    <property type="match status" value="1"/>
</dbReference>
<organism evidence="8 9">
    <name type="scientific">Bradyrhizobium canariense</name>
    <dbReference type="NCBI Taxonomy" id="255045"/>
    <lineage>
        <taxon>Bacteria</taxon>
        <taxon>Pseudomonadati</taxon>
        <taxon>Pseudomonadota</taxon>
        <taxon>Alphaproteobacteria</taxon>
        <taxon>Hyphomicrobiales</taxon>
        <taxon>Nitrobacteraceae</taxon>
        <taxon>Bradyrhizobium</taxon>
    </lineage>
</organism>
<dbReference type="GO" id="GO:0009279">
    <property type="term" value="C:cell outer membrane"/>
    <property type="evidence" value="ECO:0007669"/>
    <property type="project" value="UniProtKB-SubCell"/>
</dbReference>
<dbReference type="PANTHER" id="PTHR30026">
    <property type="entry name" value="OUTER MEMBRANE PROTEIN TOLC"/>
    <property type="match status" value="1"/>
</dbReference>
<evidence type="ECO:0000256" key="7">
    <source>
        <dbReference type="ARBA" id="ARBA00023237"/>
    </source>
</evidence>
<keyword evidence="3" id="KW-0813">Transport</keyword>
<protein>
    <submittedName>
        <fullName evidence="8">Outer membrane protein</fullName>
    </submittedName>
</protein>
<evidence type="ECO:0000256" key="5">
    <source>
        <dbReference type="ARBA" id="ARBA00022692"/>
    </source>
</evidence>
<name>A0A1H1QSN5_9BRAD</name>
<keyword evidence="7" id="KW-0998">Cell outer membrane</keyword>
<comment type="subcellular location">
    <subcellularLocation>
        <location evidence="1">Cell outer membrane</location>
    </subcellularLocation>
</comment>
<dbReference type="SUPFAM" id="SSF56954">
    <property type="entry name" value="Outer membrane efflux proteins (OEP)"/>
    <property type="match status" value="1"/>
</dbReference>
<dbReference type="InterPro" id="IPR003423">
    <property type="entry name" value="OMP_efflux"/>
</dbReference>
<dbReference type="Proteomes" id="UP000243904">
    <property type="component" value="Chromosome I"/>
</dbReference>
<sequence>MMGRVMVELSANKATSKRTLRFRSMGIWLAWPILCIVATVNPAAVARSAAETLPEALVKAYQSNPQLNADRARQRATDENVPQALAGYRPQVALSLSAGLQAVRDLLPDNTVQGATLRPWTIGVTVTQVLFNGFKTASSVRVAELQVQSGREALRNVGQGVLLNAVTAYMDVLANQALVEAQRTNVAVLREIQNTTQKRLDSGDVTPTDTAQADARLSRGLADLNAAEVALAISKATYTEVIGEAPSQLAPAATVDRLSPNTLAAVTETATHEHPAVLAAGYDVDVAQTTIKVAESSLLPTVAVQASASRQAQSDPTLSTSNTDQASILGQINVPIYDGGTAASQTRQAKELASQSHMVLEQVRNQSRTAVISAWISNEGTKVALTAAESEVRAAEIALQGVRREAQSGQRTTIDVLNAQQDLTNARTRLIQGQHDRVIASYTLLSAVGRLDVHTLDLNTPDYLPEVHYHQVRDAWHGVRTPSGQ</sequence>
<evidence type="ECO:0000256" key="4">
    <source>
        <dbReference type="ARBA" id="ARBA00022452"/>
    </source>
</evidence>
<reference evidence="9" key="1">
    <citation type="submission" date="2016-10" db="EMBL/GenBank/DDBJ databases">
        <authorList>
            <person name="Varghese N."/>
            <person name="Submissions S."/>
        </authorList>
    </citation>
    <scope>NUCLEOTIDE SEQUENCE [LARGE SCALE GENOMIC DNA]</scope>
    <source>
        <strain evidence="9">GAS369</strain>
    </source>
</reference>
<dbReference type="GO" id="GO:0015288">
    <property type="term" value="F:porin activity"/>
    <property type="evidence" value="ECO:0007669"/>
    <property type="project" value="TreeGrafter"/>
</dbReference>
<evidence type="ECO:0000313" key="9">
    <source>
        <dbReference type="Proteomes" id="UP000243904"/>
    </source>
</evidence>
<dbReference type="InterPro" id="IPR051906">
    <property type="entry name" value="TolC-like"/>
</dbReference>
<evidence type="ECO:0000256" key="3">
    <source>
        <dbReference type="ARBA" id="ARBA00022448"/>
    </source>
</evidence>